<dbReference type="Gene3D" id="1.10.357.20">
    <property type="entry name" value="SLC41 divalent cation transporters, integral membrane domain"/>
    <property type="match status" value="1"/>
</dbReference>
<dbReference type="Gene3D" id="3.10.580.10">
    <property type="entry name" value="CBS-domain"/>
    <property type="match status" value="1"/>
</dbReference>
<keyword evidence="5 9" id="KW-0460">Magnesium</keyword>
<dbReference type="PROSITE" id="PS51371">
    <property type="entry name" value="CBS"/>
    <property type="match status" value="1"/>
</dbReference>
<dbReference type="GO" id="GO:0015095">
    <property type="term" value="F:magnesium ion transmembrane transporter activity"/>
    <property type="evidence" value="ECO:0007669"/>
    <property type="project" value="UniProtKB-UniRule"/>
</dbReference>
<dbReference type="SMART" id="SM00116">
    <property type="entry name" value="CBS"/>
    <property type="match status" value="2"/>
</dbReference>
<comment type="subunit">
    <text evidence="9">Homodimer.</text>
</comment>
<keyword evidence="7 9" id="KW-0472">Membrane</keyword>
<feature type="transmembrane region" description="Helical" evidence="9">
    <location>
        <begin position="424"/>
        <end position="443"/>
    </location>
</feature>
<reference evidence="11" key="1">
    <citation type="submission" date="2019-11" db="EMBL/GenBank/DDBJ databases">
        <authorList>
            <person name="Feng L."/>
        </authorList>
    </citation>
    <scope>NUCLEOTIDE SEQUENCE</scope>
    <source>
        <strain evidence="11">AundefinedLFYP135</strain>
    </source>
</reference>
<dbReference type="PANTHER" id="PTHR43773">
    <property type="entry name" value="MAGNESIUM TRANSPORTER MGTE"/>
    <property type="match status" value="1"/>
</dbReference>
<evidence type="ECO:0000256" key="7">
    <source>
        <dbReference type="ARBA" id="ARBA00023136"/>
    </source>
</evidence>
<protein>
    <recommendedName>
        <fullName evidence="9">Magnesium transporter MgtE</fullName>
    </recommendedName>
</protein>
<comment type="function">
    <text evidence="9">Acts as a magnesium transporter.</text>
</comment>
<evidence type="ECO:0000256" key="1">
    <source>
        <dbReference type="ARBA" id="ARBA00004141"/>
    </source>
</evidence>
<dbReference type="InterPro" id="IPR000644">
    <property type="entry name" value="CBS_dom"/>
</dbReference>
<evidence type="ECO:0000313" key="11">
    <source>
        <dbReference type="EMBL" id="VYT22081.1"/>
    </source>
</evidence>
<dbReference type="AlphaFoldDB" id="A0A6N2V145"/>
<organism evidence="11">
    <name type="scientific">uncultured Anaerotruncus sp</name>
    <dbReference type="NCBI Taxonomy" id="905011"/>
    <lineage>
        <taxon>Bacteria</taxon>
        <taxon>Bacillati</taxon>
        <taxon>Bacillota</taxon>
        <taxon>Clostridia</taxon>
        <taxon>Eubacteriales</taxon>
        <taxon>Oscillospiraceae</taxon>
        <taxon>Anaerotruncus</taxon>
        <taxon>environmental samples</taxon>
    </lineage>
</organism>
<dbReference type="Gene3D" id="1.25.60.10">
    <property type="entry name" value="MgtE N-terminal domain-like"/>
    <property type="match status" value="1"/>
</dbReference>
<sequence>MENYELNFTRLIQMAEQRDYISLKKELETLQEVDVAQFLELLSGEKIVVVFRTLPKEMAAEVFANLQPETQEYIVTSITDQEIAVIIEDLFVDDAVDFLEELPANVVKRVLKNAGADTRAQINQFLNYPENSAGSIMTAEFTDLRKTMTVAQAIDHIRRTGEDRETIYTCYVIDDRRVLDGVVSVKSLLLADDEQLILDVMDTDIISVNTEDDREDVAQLFSKYGLLSLPVVDKENRLVGIVTVDDAVEVIEQEATEDFEKMAAMLPSERPYLKTSVFDLAKNRIMWLLVLMISAMITGGVLERYETAFAAMPLLVTFIPMLTDTGGNAGSQSSTLIIRGMAVSEIHPKDLPQVVWKELRVSVLVGLVLSVVNFIQLAIRYPGNELVALTVVLSLFATVVIAKTVGCVLPILAKMCHADPAIMAAPLITTVVDAFALIIYFSLAQRLLGL</sequence>
<dbReference type="CDD" id="cd04606">
    <property type="entry name" value="CBS_pair_Mg_transporter"/>
    <property type="match status" value="1"/>
</dbReference>
<comment type="similarity">
    <text evidence="2 9">Belongs to the SLC41A transporter family.</text>
</comment>
<comment type="subcellular location">
    <subcellularLocation>
        <location evidence="9">Cell membrane</location>
        <topology evidence="9">Multi-pass membrane protein</topology>
    </subcellularLocation>
    <subcellularLocation>
        <location evidence="1">Membrane</location>
        <topology evidence="1">Multi-pass membrane protein</topology>
    </subcellularLocation>
</comment>
<dbReference type="GO" id="GO:0046872">
    <property type="term" value="F:metal ion binding"/>
    <property type="evidence" value="ECO:0007669"/>
    <property type="project" value="UniProtKB-KW"/>
</dbReference>
<evidence type="ECO:0000256" key="8">
    <source>
        <dbReference type="PROSITE-ProRule" id="PRU00703"/>
    </source>
</evidence>
<dbReference type="SUPFAM" id="SSF161093">
    <property type="entry name" value="MgtE membrane domain-like"/>
    <property type="match status" value="1"/>
</dbReference>
<feature type="transmembrane region" description="Helical" evidence="9">
    <location>
        <begin position="387"/>
        <end position="412"/>
    </location>
</feature>
<dbReference type="Pfam" id="PF01769">
    <property type="entry name" value="MgtE"/>
    <property type="match status" value="1"/>
</dbReference>
<dbReference type="InterPro" id="IPR046342">
    <property type="entry name" value="CBS_dom_sf"/>
</dbReference>
<feature type="transmembrane region" description="Helical" evidence="9">
    <location>
        <begin position="285"/>
        <end position="302"/>
    </location>
</feature>
<feature type="domain" description="CBS" evidence="10">
    <location>
        <begin position="201"/>
        <end position="257"/>
    </location>
</feature>
<keyword evidence="4 9" id="KW-0812">Transmembrane</keyword>
<dbReference type="InterPro" id="IPR006668">
    <property type="entry name" value="Mg_transptr_MgtE_intracell_dom"/>
</dbReference>
<dbReference type="InterPro" id="IPR006669">
    <property type="entry name" value="MgtE_transporter"/>
</dbReference>
<dbReference type="SUPFAM" id="SSF158791">
    <property type="entry name" value="MgtE N-terminal domain-like"/>
    <property type="match status" value="1"/>
</dbReference>
<keyword evidence="3 9" id="KW-0813">Transport</keyword>
<name>A0A6N2V145_9FIRM</name>
<dbReference type="PANTHER" id="PTHR43773:SF1">
    <property type="entry name" value="MAGNESIUM TRANSPORTER MGTE"/>
    <property type="match status" value="1"/>
</dbReference>
<dbReference type="InterPro" id="IPR036739">
    <property type="entry name" value="SLC41_membr_dom_sf"/>
</dbReference>
<dbReference type="NCBIfam" id="TIGR00400">
    <property type="entry name" value="mgtE"/>
    <property type="match status" value="1"/>
</dbReference>
<dbReference type="Pfam" id="PF00571">
    <property type="entry name" value="CBS"/>
    <property type="match status" value="2"/>
</dbReference>
<dbReference type="InterPro" id="IPR038076">
    <property type="entry name" value="MgtE_N_sf"/>
</dbReference>
<keyword evidence="9" id="KW-1003">Cell membrane</keyword>
<evidence type="ECO:0000259" key="10">
    <source>
        <dbReference type="PROSITE" id="PS51371"/>
    </source>
</evidence>
<evidence type="ECO:0000256" key="4">
    <source>
        <dbReference type="ARBA" id="ARBA00022692"/>
    </source>
</evidence>
<evidence type="ECO:0000256" key="2">
    <source>
        <dbReference type="ARBA" id="ARBA00009749"/>
    </source>
</evidence>
<dbReference type="SUPFAM" id="SSF54631">
    <property type="entry name" value="CBS-domain pair"/>
    <property type="match status" value="1"/>
</dbReference>
<evidence type="ECO:0000256" key="9">
    <source>
        <dbReference type="RuleBase" id="RU362011"/>
    </source>
</evidence>
<evidence type="ECO:0000256" key="5">
    <source>
        <dbReference type="ARBA" id="ARBA00022842"/>
    </source>
</evidence>
<evidence type="ECO:0000256" key="3">
    <source>
        <dbReference type="ARBA" id="ARBA00022448"/>
    </source>
</evidence>
<comment type="caution">
    <text evidence="9">Lacks conserved residue(s) required for the propagation of feature annotation.</text>
</comment>
<evidence type="ECO:0000256" key="6">
    <source>
        <dbReference type="ARBA" id="ARBA00022989"/>
    </source>
</evidence>
<dbReference type="Pfam" id="PF03448">
    <property type="entry name" value="MgtE_N"/>
    <property type="match status" value="1"/>
</dbReference>
<dbReference type="GO" id="GO:0005886">
    <property type="term" value="C:plasma membrane"/>
    <property type="evidence" value="ECO:0007669"/>
    <property type="project" value="UniProtKB-SubCell"/>
</dbReference>
<dbReference type="SMART" id="SM00924">
    <property type="entry name" value="MgtE_N"/>
    <property type="match status" value="1"/>
</dbReference>
<keyword evidence="6 9" id="KW-1133">Transmembrane helix</keyword>
<keyword evidence="8" id="KW-0129">CBS domain</keyword>
<feature type="transmembrane region" description="Helical" evidence="9">
    <location>
        <begin position="361"/>
        <end position="381"/>
    </location>
</feature>
<proteinExistence type="inferred from homology"/>
<accession>A0A6N2V145</accession>
<gene>
    <name evidence="11" type="ORF">AULFYP135_02107</name>
</gene>
<dbReference type="EMBL" id="CACRSL010000004">
    <property type="protein sequence ID" value="VYT22081.1"/>
    <property type="molecule type" value="Genomic_DNA"/>
</dbReference>
<dbReference type="InterPro" id="IPR006667">
    <property type="entry name" value="SLC41_membr_dom"/>
</dbReference>
<keyword evidence="9" id="KW-0479">Metal-binding</keyword>